<evidence type="ECO:0000313" key="2">
    <source>
        <dbReference type="Proteomes" id="UP000219338"/>
    </source>
</evidence>
<evidence type="ECO:0000313" key="1">
    <source>
        <dbReference type="EMBL" id="SJL16962.1"/>
    </source>
</evidence>
<proteinExistence type="predicted"/>
<gene>
    <name evidence="1" type="ORF">ARMOST_20499</name>
</gene>
<organism evidence="1 2">
    <name type="scientific">Armillaria ostoyae</name>
    <name type="common">Armillaria root rot fungus</name>
    <dbReference type="NCBI Taxonomy" id="47428"/>
    <lineage>
        <taxon>Eukaryota</taxon>
        <taxon>Fungi</taxon>
        <taxon>Dikarya</taxon>
        <taxon>Basidiomycota</taxon>
        <taxon>Agaricomycotina</taxon>
        <taxon>Agaricomycetes</taxon>
        <taxon>Agaricomycetidae</taxon>
        <taxon>Agaricales</taxon>
        <taxon>Marasmiineae</taxon>
        <taxon>Physalacriaceae</taxon>
        <taxon>Armillaria</taxon>
    </lineage>
</organism>
<dbReference type="Proteomes" id="UP000219338">
    <property type="component" value="Unassembled WGS sequence"/>
</dbReference>
<dbReference type="AlphaFoldDB" id="A0A284S7H4"/>
<dbReference type="EMBL" id="FUEG01000039">
    <property type="protein sequence ID" value="SJL16962.1"/>
    <property type="molecule type" value="Genomic_DNA"/>
</dbReference>
<reference evidence="2" key="1">
    <citation type="journal article" date="2017" name="Nat. Ecol. Evol.">
        <title>Genome expansion and lineage-specific genetic innovations in the forest pathogenic fungi Armillaria.</title>
        <authorList>
            <person name="Sipos G."/>
            <person name="Prasanna A.N."/>
            <person name="Walter M.C."/>
            <person name="O'Connor E."/>
            <person name="Balint B."/>
            <person name="Krizsan K."/>
            <person name="Kiss B."/>
            <person name="Hess J."/>
            <person name="Varga T."/>
            <person name="Slot J."/>
            <person name="Riley R."/>
            <person name="Boka B."/>
            <person name="Rigling D."/>
            <person name="Barry K."/>
            <person name="Lee J."/>
            <person name="Mihaltcheva S."/>
            <person name="LaButti K."/>
            <person name="Lipzen A."/>
            <person name="Waldron R."/>
            <person name="Moloney N.M."/>
            <person name="Sperisen C."/>
            <person name="Kredics L."/>
            <person name="Vagvoelgyi C."/>
            <person name="Patrignani A."/>
            <person name="Fitzpatrick D."/>
            <person name="Nagy I."/>
            <person name="Doyle S."/>
            <person name="Anderson J.B."/>
            <person name="Grigoriev I.V."/>
            <person name="Gueldener U."/>
            <person name="Muensterkoetter M."/>
            <person name="Nagy L.G."/>
        </authorList>
    </citation>
    <scope>NUCLEOTIDE SEQUENCE [LARGE SCALE GENOMIC DNA]</scope>
    <source>
        <strain evidence="2">C18/9</strain>
    </source>
</reference>
<protein>
    <submittedName>
        <fullName evidence="1">Uncharacterized protein</fullName>
    </submittedName>
</protein>
<sequence>MNNIEPVSLVSSISRSVCPQILITRGWPGWDRLLHFRSHSYPRILRSLFGDSGMIEVQEYRQSWSDSMI</sequence>
<keyword evidence="2" id="KW-1185">Reference proteome</keyword>
<accession>A0A284S7H4</accession>
<name>A0A284S7H4_ARMOS</name>